<sequence length="30" mass="3367">MLRDNVVCVVSLLVLVLFGAFILNAWFAGW</sequence>
<keyword evidence="1" id="KW-0472">Membrane</keyword>
<dbReference type="EMBL" id="MH576973">
    <property type="protein sequence ID" value="AXH67850.1"/>
    <property type="molecule type" value="Genomic_DNA"/>
</dbReference>
<feature type="transmembrane region" description="Helical" evidence="1">
    <location>
        <begin position="7"/>
        <end position="27"/>
    </location>
</feature>
<dbReference type="Proteomes" id="UP000258832">
    <property type="component" value="Segment"/>
</dbReference>
<organism evidence="2 3">
    <name type="scientific">Mycobacterium phage Bromden</name>
    <dbReference type="NCBI Taxonomy" id="2283252"/>
    <lineage>
        <taxon>Viruses</taxon>
        <taxon>Duplodnaviria</taxon>
        <taxon>Heunggongvirae</taxon>
        <taxon>Uroviricota</taxon>
        <taxon>Caudoviricetes</taxon>
        <taxon>Vilmaviridae</taxon>
        <taxon>Lclasvirinae</taxon>
        <taxon>Bromdenvirus</taxon>
        <taxon>Bromdenvirus bromden</taxon>
    </lineage>
</organism>
<accession>A0A345MBH9</accession>
<reference evidence="3" key="1">
    <citation type="submission" date="2018-07" db="EMBL/GenBank/DDBJ databases">
        <authorList>
            <person name="Quirk P.G."/>
            <person name="Krulwich T.A."/>
        </authorList>
    </citation>
    <scope>NUCLEOTIDE SEQUENCE [LARGE SCALE GENOMIC DNA]</scope>
</reference>
<evidence type="ECO:0000313" key="2">
    <source>
        <dbReference type="EMBL" id="AXH67850.1"/>
    </source>
</evidence>
<proteinExistence type="predicted"/>
<dbReference type="KEGG" id="vg:63209857"/>
<keyword evidence="1" id="KW-0812">Transmembrane</keyword>
<keyword evidence="3" id="KW-1185">Reference proteome</keyword>
<keyword evidence="1" id="KW-1133">Transmembrane helix</keyword>
<evidence type="ECO:0000256" key="1">
    <source>
        <dbReference type="SAM" id="Phobius"/>
    </source>
</evidence>
<name>A0A345MBH9_9CAUD</name>
<dbReference type="RefSeq" id="YP_010013274.1">
    <property type="nucleotide sequence ID" value="NC_053510.1"/>
</dbReference>
<protein>
    <submittedName>
        <fullName evidence="2">Uncharacterized protein</fullName>
    </submittedName>
</protein>
<gene>
    <name evidence="2" type="primary">44</name>
    <name evidence="2" type="ORF">SEA_BROMDEN_44</name>
</gene>
<dbReference type="GeneID" id="63209857"/>
<evidence type="ECO:0000313" key="3">
    <source>
        <dbReference type="Proteomes" id="UP000258832"/>
    </source>
</evidence>